<name>A0A1H3DMH1_9PSED</name>
<sequence length="286" mass="33557">MLSAPRLSNYATYFNTSDEHDLYACYQWNNEVSRSFLPIIHLIEVSLRNAYHRELSLYFSKLQTGRATSTFDWYIHAKLDIKSREAVDKILVKTTRPDDVISRLTFGFWHNITETKDIPWAQLLPKVFPDINRSWSTRPKRDWLYVRVKMVNDFRNRVSHWEPIWKLGDLFEERRHRSGDAPLTLISPSTKNPSESVVRLHTLHQRMSALLDGLCKKTGKTYRDSYSHEHLRWVCSTAGISSFRSSEEHTTIEEADTEKSILRIMNERKITTVKNGKKSVARIFPL</sequence>
<proteinExistence type="predicted"/>
<organism evidence="1 2">
    <name type="scientific">Pseudomonas salomonii</name>
    <dbReference type="NCBI Taxonomy" id="191391"/>
    <lineage>
        <taxon>Bacteria</taxon>
        <taxon>Pseudomonadati</taxon>
        <taxon>Pseudomonadota</taxon>
        <taxon>Gammaproteobacteria</taxon>
        <taxon>Pseudomonadales</taxon>
        <taxon>Pseudomonadaceae</taxon>
        <taxon>Pseudomonas</taxon>
    </lineage>
</organism>
<dbReference type="EMBL" id="FNOX01000001">
    <property type="protein sequence ID" value="SDX67557.1"/>
    <property type="molecule type" value="Genomic_DNA"/>
</dbReference>
<evidence type="ECO:0000313" key="1">
    <source>
        <dbReference type="EMBL" id="SDX67557.1"/>
    </source>
</evidence>
<reference evidence="1 2" key="1">
    <citation type="submission" date="2016-10" db="EMBL/GenBank/DDBJ databases">
        <authorList>
            <person name="de Groot N.N."/>
        </authorList>
    </citation>
    <scope>NUCLEOTIDE SEQUENCE [LARGE SCALE GENOMIC DNA]</scope>
    <source>
        <strain evidence="1 2">ICMP 14252</strain>
    </source>
</reference>
<accession>A0A1H3DMH1</accession>
<gene>
    <name evidence="1" type="ORF">SAMN05216247_101612</name>
</gene>
<protein>
    <submittedName>
        <fullName evidence="1">Abi-like protein</fullName>
    </submittedName>
</protein>
<dbReference type="AlphaFoldDB" id="A0A1H3DMH1"/>
<dbReference type="Proteomes" id="UP000182902">
    <property type="component" value="Unassembled WGS sequence"/>
</dbReference>
<evidence type="ECO:0000313" key="2">
    <source>
        <dbReference type="Proteomes" id="UP000182902"/>
    </source>
</evidence>